<dbReference type="InterPro" id="IPR010662">
    <property type="entry name" value="RBBP9/YdeN"/>
</dbReference>
<dbReference type="EMBL" id="CP058952">
    <property type="protein sequence ID" value="QLI83003.1"/>
    <property type="molecule type" value="Genomic_DNA"/>
</dbReference>
<keyword evidence="2" id="KW-1185">Reference proteome</keyword>
<dbReference type="SUPFAM" id="SSF53474">
    <property type="entry name" value="alpha/beta-Hydrolases"/>
    <property type="match status" value="1"/>
</dbReference>
<dbReference type="Proteomes" id="UP000510822">
    <property type="component" value="Chromosome"/>
</dbReference>
<evidence type="ECO:0000313" key="1">
    <source>
        <dbReference type="EMBL" id="QLI83003.1"/>
    </source>
</evidence>
<protein>
    <submittedName>
        <fullName evidence="1">Alpha/beta hydrolase</fullName>
    </submittedName>
</protein>
<dbReference type="InterPro" id="IPR029058">
    <property type="entry name" value="AB_hydrolase_fold"/>
</dbReference>
<name>A0A7D5Z9L9_9NEIS</name>
<dbReference type="RefSeq" id="WP_180307074.1">
    <property type="nucleotide sequence ID" value="NZ_CP058952.1"/>
</dbReference>
<reference evidence="1 2" key="1">
    <citation type="journal article" date="2016" name="Int. J. Syst. Evol. Microbiol.">
        <title>Chitinibacter fontanus sp. nov., isolated from a spring.</title>
        <authorList>
            <person name="Sheu S.Y."/>
            <person name="Li Y.S."/>
            <person name="Young C.C."/>
            <person name="Chen W.M."/>
        </authorList>
    </citation>
    <scope>NUCLEOTIDE SEQUENCE [LARGE SCALE GENOMIC DNA]</scope>
    <source>
        <strain evidence="1 2">STM-7</strain>
    </source>
</reference>
<dbReference type="Pfam" id="PF06821">
    <property type="entry name" value="Ser_hydrolase"/>
    <property type="match status" value="1"/>
</dbReference>
<proteinExistence type="predicted"/>
<dbReference type="KEGG" id="cfon:HZU75_16560"/>
<dbReference type="AlphaFoldDB" id="A0A7D5Z9L9"/>
<organism evidence="1 2">
    <name type="scientific">Chitinibacter fontanus</name>
    <dbReference type="NCBI Taxonomy" id="1737446"/>
    <lineage>
        <taxon>Bacteria</taxon>
        <taxon>Pseudomonadati</taxon>
        <taxon>Pseudomonadota</taxon>
        <taxon>Betaproteobacteria</taxon>
        <taxon>Neisseriales</taxon>
        <taxon>Chitinibacteraceae</taxon>
        <taxon>Chitinibacter</taxon>
    </lineage>
</organism>
<dbReference type="Gene3D" id="3.40.50.1820">
    <property type="entry name" value="alpha/beta hydrolase"/>
    <property type="match status" value="1"/>
</dbReference>
<sequence length="201" mass="22570">MHTIESWLNAGKRILIAPGWNNSPAGHWQSEWQQQFPRFERIEQDDWLHPKAADWVRRFEQTIQSSYAPVIIVAHSLACATLAHWAALYGANSPVQAVLLVAPADVMRPEAPDEFQGFMPLPSIALPFPSWVIASDNDPSCSVDRATQLAQIWRSKLHWVENGGHINIDSGHGEWPEGLAYLSALISKTLELELNLELDFS</sequence>
<keyword evidence="1" id="KW-0378">Hydrolase</keyword>
<gene>
    <name evidence="1" type="ORF">HZU75_16560</name>
</gene>
<accession>A0A7D5Z9L9</accession>
<evidence type="ECO:0000313" key="2">
    <source>
        <dbReference type="Proteomes" id="UP000510822"/>
    </source>
</evidence>
<dbReference type="GO" id="GO:0016787">
    <property type="term" value="F:hydrolase activity"/>
    <property type="evidence" value="ECO:0007669"/>
    <property type="project" value="UniProtKB-KW"/>
</dbReference>